<dbReference type="GO" id="GO:0005634">
    <property type="term" value="C:nucleus"/>
    <property type="evidence" value="ECO:0007669"/>
    <property type="project" value="TreeGrafter"/>
</dbReference>
<evidence type="ECO:0000259" key="10">
    <source>
        <dbReference type="SMART" id="SM01331"/>
    </source>
</evidence>
<feature type="domain" description="Serine/threonine-protein kinase haspin C-terminal" evidence="10">
    <location>
        <begin position="630"/>
        <end position="721"/>
    </location>
</feature>
<dbReference type="EC" id="2.7.11.1" evidence="1"/>
<evidence type="ECO:0000256" key="8">
    <source>
        <dbReference type="ARBA" id="ARBA00048679"/>
    </source>
</evidence>
<dbReference type="GO" id="GO:0000278">
    <property type="term" value="P:mitotic cell cycle"/>
    <property type="evidence" value="ECO:0007669"/>
    <property type="project" value="TreeGrafter"/>
</dbReference>
<sequence length="752" mass="83228">MYSTNTKSVRTYGKSKTRVVKIHRDHDFPESPAPPPIKKIAIHQVAPRTHIAVSPSRTSAVFRPTRLRSEFAVDQASPVKFLKDVQNTPVKISIVDKENRKGLKARSKLGLLNFNNLEADTDDEEPDSKIEKPMKTKSKGIVKEKARLRMVGEKENAQVEDERKANKKSGKEKSIIARPGKLQATRSSSASSLKSVMPLEPGRTLSSTYKPVISSENISSAPISTLAPASISAPDLNIPKHPKRTSRNVRISPSSKIVFSPPARRYSNSKESTPPWLTSRLKGLAMLDTPPSSASSPGTGLGDRYSDPILIDEDELERALLSSSLMPNELPPISRMIKPSSELDEVAEELYDLSLIEVESPPLDTALYDDGEDEVECEQVDSAVRLPIDHLLEACHQIDPPLSFTEFVTTHQFFPHSTSRTKVTFNKVGEATYSEVFSVGLAKQKAIVMKIIPLLTDEECVKDVAKEISLGKLVGELDGFCEVKSAFVVQGFYPKALVKEWDAFAKSFPEQCENARPSVFGASQRYAVLFMSYAGKDLESFAFSKTHELSQSAGVFWSICKSVGDAEKIHKFEHRDLHLGQILVEPTDCQPYAPTGPFDSSSGLGLTLIDFGLSRVEMPDGNILWSPIDEEVFDGVGKQWDVYRAIRSHIGDRNWEGFFPKTNLFWLSFILSSLLQSPESVALVKSTRSTSSSRSKPRVSITTAREKEALKSMEATKRELTKMLSGTGKYGEFEPGAKELVLWGQSKGWCSV</sequence>
<dbReference type="SMART" id="SM01331">
    <property type="entry name" value="DUF3635"/>
    <property type="match status" value="1"/>
</dbReference>
<dbReference type="InterPro" id="IPR011009">
    <property type="entry name" value="Kinase-like_dom_sf"/>
</dbReference>
<feature type="region of interest" description="Disordered" evidence="9">
    <location>
        <begin position="120"/>
        <end position="206"/>
    </location>
</feature>
<reference evidence="11" key="1">
    <citation type="submission" date="2014-08" db="EMBL/GenBank/DDBJ databases">
        <authorList>
            <person name="Sharma Rahul"/>
            <person name="Thines Marco"/>
        </authorList>
    </citation>
    <scope>NUCLEOTIDE SEQUENCE</scope>
</reference>
<evidence type="ECO:0000313" key="11">
    <source>
        <dbReference type="EMBL" id="CDZ98592.1"/>
    </source>
</evidence>
<evidence type="ECO:0000256" key="4">
    <source>
        <dbReference type="ARBA" id="ARBA00022741"/>
    </source>
</evidence>
<accession>A0A0F7SNB6</accession>
<keyword evidence="6" id="KW-0067">ATP-binding</keyword>
<dbReference type="Gene3D" id="3.30.200.20">
    <property type="entry name" value="Phosphorylase Kinase, domain 1"/>
    <property type="match status" value="1"/>
</dbReference>
<dbReference type="Gene3D" id="1.10.510.10">
    <property type="entry name" value="Transferase(Phosphotransferase) domain 1"/>
    <property type="match status" value="1"/>
</dbReference>
<evidence type="ECO:0000256" key="9">
    <source>
        <dbReference type="SAM" id="MobiDB-lite"/>
    </source>
</evidence>
<dbReference type="InterPro" id="IPR024604">
    <property type="entry name" value="GSG2_C"/>
</dbReference>
<dbReference type="EMBL" id="LN483345">
    <property type="protein sequence ID" value="CDZ98592.1"/>
    <property type="molecule type" value="Genomic_DNA"/>
</dbReference>
<keyword evidence="5 11" id="KW-0418">Kinase</keyword>
<keyword evidence="2" id="KW-0723">Serine/threonine-protein kinase</keyword>
<dbReference type="GO" id="GO:0005737">
    <property type="term" value="C:cytoplasm"/>
    <property type="evidence" value="ECO:0007669"/>
    <property type="project" value="TreeGrafter"/>
</dbReference>
<evidence type="ECO:0000256" key="6">
    <source>
        <dbReference type="ARBA" id="ARBA00022840"/>
    </source>
</evidence>
<keyword evidence="4" id="KW-0547">Nucleotide-binding</keyword>
<comment type="catalytic activity">
    <reaction evidence="7">
        <text>L-threonyl-[protein] + ATP = O-phospho-L-threonyl-[protein] + ADP + H(+)</text>
        <dbReference type="Rhea" id="RHEA:46608"/>
        <dbReference type="Rhea" id="RHEA-COMP:11060"/>
        <dbReference type="Rhea" id="RHEA-COMP:11605"/>
        <dbReference type="ChEBI" id="CHEBI:15378"/>
        <dbReference type="ChEBI" id="CHEBI:30013"/>
        <dbReference type="ChEBI" id="CHEBI:30616"/>
        <dbReference type="ChEBI" id="CHEBI:61977"/>
        <dbReference type="ChEBI" id="CHEBI:456216"/>
        <dbReference type="EC" id="2.7.11.1"/>
    </reaction>
</comment>
<dbReference type="SUPFAM" id="SSF56112">
    <property type="entry name" value="Protein kinase-like (PK-like)"/>
    <property type="match status" value="1"/>
</dbReference>
<name>A0A0F7SNB6_PHARH</name>
<comment type="catalytic activity">
    <reaction evidence="8">
        <text>L-seryl-[protein] + ATP = O-phospho-L-seryl-[protein] + ADP + H(+)</text>
        <dbReference type="Rhea" id="RHEA:17989"/>
        <dbReference type="Rhea" id="RHEA-COMP:9863"/>
        <dbReference type="Rhea" id="RHEA-COMP:11604"/>
        <dbReference type="ChEBI" id="CHEBI:15378"/>
        <dbReference type="ChEBI" id="CHEBI:29999"/>
        <dbReference type="ChEBI" id="CHEBI:30616"/>
        <dbReference type="ChEBI" id="CHEBI:83421"/>
        <dbReference type="ChEBI" id="CHEBI:456216"/>
        <dbReference type="EC" id="2.7.11.1"/>
    </reaction>
</comment>
<dbReference type="AlphaFoldDB" id="A0A0F7SNB6"/>
<evidence type="ECO:0000256" key="3">
    <source>
        <dbReference type="ARBA" id="ARBA00022679"/>
    </source>
</evidence>
<proteinExistence type="predicted"/>
<dbReference type="GO" id="GO:0072354">
    <property type="term" value="F:histone H3T3 kinase activity"/>
    <property type="evidence" value="ECO:0007669"/>
    <property type="project" value="TreeGrafter"/>
</dbReference>
<organism evidence="11">
    <name type="scientific">Phaffia rhodozyma</name>
    <name type="common">Yeast</name>
    <name type="synonym">Xanthophyllomyces dendrorhous</name>
    <dbReference type="NCBI Taxonomy" id="264483"/>
    <lineage>
        <taxon>Eukaryota</taxon>
        <taxon>Fungi</taxon>
        <taxon>Dikarya</taxon>
        <taxon>Basidiomycota</taxon>
        <taxon>Agaricomycotina</taxon>
        <taxon>Tremellomycetes</taxon>
        <taxon>Cystofilobasidiales</taxon>
        <taxon>Mrakiaceae</taxon>
        <taxon>Phaffia</taxon>
    </lineage>
</organism>
<evidence type="ECO:0000256" key="5">
    <source>
        <dbReference type="ARBA" id="ARBA00022777"/>
    </source>
</evidence>
<dbReference type="Pfam" id="PF12330">
    <property type="entry name" value="Haspin_kinase"/>
    <property type="match status" value="1"/>
</dbReference>
<evidence type="ECO:0000256" key="2">
    <source>
        <dbReference type="ARBA" id="ARBA00022527"/>
    </source>
</evidence>
<protein>
    <recommendedName>
        <fullName evidence="1">non-specific serine/threonine protein kinase</fullName>
        <ecNumber evidence="1">2.7.11.1</ecNumber>
    </recommendedName>
</protein>
<evidence type="ECO:0000256" key="1">
    <source>
        <dbReference type="ARBA" id="ARBA00012513"/>
    </source>
</evidence>
<dbReference type="PANTHER" id="PTHR24419:SF18">
    <property type="entry name" value="SERINE_THREONINE-PROTEIN KINASE HASPIN"/>
    <property type="match status" value="1"/>
</dbReference>
<feature type="compositionally biased region" description="Basic and acidic residues" evidence="9">
    <location>
        <begin position="141"/>
        <end position="175"/>
    </location>
</feature>
<keyword evidence="3" id="KW-0808">Transferase</keyword>
<dbReference type="GO" id="GO:0035556">
    <property type="term" value="P:intracellular signal transduction"/>
    <property type="evidence" value="ECO:0007669"/>
    <property type="project" value="TreeGrafter"/>
</dbReference>
<dbReference type="PANTHER" id="PTHR24419">
    <property type="entry name" value="INTERLEUKIN-1 RECEPTOR-ASSOCIATED KINASE"/>
    <property type="match status" value="1"/>
</dbReference>
<dbReference type="GO" id="GO:0005524">
    <property type="term" value="F:ATP binding"/>
    <property type="evidence" value="ECO:0007669"/>
    <property type="project" value="UniProtKB-KW"/>
</dbReference>
<evidence type="ECO:0000256" key="7">
    <source>
        <dbReference type="ARBA" id="ARBA00047899"/>
    </source>
</evidence>